<evidence type="ECO:0000313" key="3">
    <source>
        <dbReference type="EMBL" id="SFQ29075.1"/>
    </source>
</evidence>
<feature type="domain" description="Sporulation stage II protein D amidase enhancer LytB N-terminal" evidence="2">
    <location>
        <begin position="67"/>
        <end position="158"/>
    </location>
</feature>
<dbReference type="NCBIfam" id="TIGR02669">
    <property type="entry name" value="SpoIID_LytB"/>
    <property type="match status" value="1"/>
</dbReference>
<sequence length="333" mass="37019">MNAIKSKWGRFLIIHVVFVLIVSGCARVRRTEPPAPAPEQPAKKPAIPEALGSPNGQEPRLKVYIKEEGRVQEMPFEEYVAGVVGGEIKNDWPMEAIKAQAIIARTFVLKFIKDKGQSKYANAHISTDIEEAQAWNMEAVNDRIRKAVNETRGQVIVYDGDYVNAWFHSNAGGKTATAVEGLAYKEGNPPYIQTVDSPDDSSLIPPDERNWVAEFSKQEVIRAVQQTGKQIDDFSSIKIGKRGPSGRAMEIMLDSIPVSAPDLRIALGSTRMKSTLLDEVRLEGDRVIFKGRGYGHGVGMSQWGAYNMAKQGKKAEDIIRHYFKGVQIIKLWP</sequence>
<dbReference type="Proteomes" id="UP000198577">
    <property type="component" value="Unassembled WGS sequence"/>
</dbReference>
<dbReference type="STRING" id="937334.SAMN05444406_1246"/>
<dbReference type="InterPro" id="IPR013693">
    <property type="entry name" value="SpoIID/LytB_N"/>
</dbReference>
<keyword evidence="4" id="KW-1185">Reference proteome</keyword>
<dbReference type="RefSeq" id="WP_177206139.1">
    <property type="nucleotide sequence ID" value="NZ_FOXR01000024.1"/>
</dbReference>
<dbReference type="Pfam" id="PF08486">
    <property type="entry name" value="SpoIID"/>
    <property type="match status" value="1"/>
</dbReference>
<gene>
    <name evidence="3" type="ORF">SAMN05444406_1246</name>
</gene>
<name>A0A1I5XAT6_9FIRM</name>
<protein>
    <submittedName>
        <fullName evidence="3">Stage II sporulation protein D</fullName>
    </submittedName>
</protein>
<evidence type="ECO:0000256" key="1">
    <source>
        <dbReference type="SAM" id="MobiDB-lite"/>
    </source>
</evidence>
<accession>A0A1I5XAT6</accession>
<dbReference type="AlphaFoldDB" id="A0A1I5XAT6"/>
<feature type="region of interest" description="Disordered" evidence="1">
    <location>
        <begin position="31"/>
        <end position="57"/>
    </location>
</feature>
<dbReference type="PROSITE" id="PS51257">
    <property type="entry name" value="PROKAR_LIPOPROTEIN"/>
    <property type="match status" value="1"/>
</dbReference>
<dbReference type="EMBL" id="FOXR01000024">
    <property type="protein sequence ID" value="SFQ29075.1"/>
    <property type="molecule type" value="Genomic_DNA"/>
</dbReference>
<proteinExistence type="predicted"/>
<dbReference type="InterPro" id="IPR013486">
    <property type="entry name" value="SpoIID/LytB"/>
</dbReference>
<evidence type="ECO:0000313" key="4">
    <source>
        <dbReference type="Proteomes" id="UP000198577"/>
    </source>
</evidence>
<dbReference type="GO" id="GO:0030435">
    <property type="term" value="P:sporulation resulting in formation of a cellular spore"/>
    <property type="evidence" value="ECO:0007669"/>
    <property type="project" value="InterPro"/>
</dbReference>
<evidence type="ECO:0000259" key="2">
    <source>
        <dbReference type="Pfam" id="PF08486"/>
    </source>
</evidence>
<organism evidence="3 4">
    <name type="scientific">Caldicoprobacter faecalis</name>
    <dbReference type="NCBI Taxonomy" id="937334"/>
    <lineage>
        <taxon>Bacteria</taxon>
        <taxon>Bacillati</taxon>
        <taxon>Bacillota</taxon>
        <taxon>Clostridia</taxon>
        <taxon>Caldicoprobacterales</taxon>
        <taxon>Caldicoprobacteraceae</taxon>
        <taxon>Caldicoprobacter</taxon>
    </lineage>
</organism>
<reference evidence="3 4" key="1">
    <citation type="submission" date="2016-10" db="EMBL/GenBank/DDBJ databases">
        <authorList>
            <person name="de Groot N.N."/>
        </authorList>
    </citation>
    <scope>NUCLEOTIDE SEQUENCE [LARGE SCALE GENOMIC DNA]</scope>
    <source>
        <strain evidence="3 4">DSM 20678</strain>
    </source>
</reference>